<reference evidence="7" key="1">
    <citation type="submission" date="2022-12" db="EMBL/GenBank/DDBJ databases">
        <authorList>
            <person name="Wang J."/>
        </authorList>
    </citation>
    <scope>NUCLEOTIDE SEQUENCE</scope>
    <source>
        <strain evidence="7">HY-42-06</strain>
    </source>
</reference>
<dbReference type="EMBL" id="JAPQES010000001">
    <property type="protein sequence ID" value="MCY6369148.1"/>
    <property type="molecule type" value="Genomic_DNA"/>
</dbReference>
<evidence type="ECO:0000256" key="5">
    <source>
        <dbReference type="SAM" id="SignalP"/>
    </source>
</evidence>
<feature type="signal peptide" evidence="5">
    <location>
        <begin position="1"/>
        <end position="22"/>
    </location>
</feature>
<feature type="domain" description="Periplasmic binding protein" evidence="6">
    <location>
        <begin position="56"/>
        <end position="320"/>
    </location>
</feature>
<evidence type="ECO:0000259" key="6">
    <source>
        <dbReference type="Pfam" id="PF13407"/>
    </source>
</evidence>
<dbReference type="PANTHER" id="PTHR46847">
    <property type="entry name" value="D-ALLOSE-BINDING PERIPLASMIC PROTEIN-RELATED"/>
    <property type="match status" value="1"/>
</dbReference>
<organism evidence="7 8">
    <name type="scientific">Clostridium ganghwense</name>
    <dbReference type="NCBI Taxonomy" id="312089"/>
    <lineage>
        <taxon>Bacteria</taxon>
        <taxon>Bacillati</taxon>
        <taxon>Bacillota</taxon>
        <taxon>Clostridia</taxon>
        <taxon>Eubacteriales</taxon>
        <taxon>Clostridiaceae</taxon>
        <taxon>Clostridium</taxon>
    </lineage>
</organism>
<comment type="similarity">
    <text evidence="2">Belongs to the bacterial solute-binding protein 2 family.</text>
</comment>
<evidence type="ECO:0000313" key="8">
    <source>
        <dbReference type="Proteomes" id="UP001079657"/>
    </source>
</evidence>
<feature type="chain" id="PRO_5045367973" evidence="5">
    <location>
        <begin position="23"/>
        <end position="349"/>
    </location>
</feature>
<keyword evidence="8" id="KW-1185">Reference proteome</keyword>
<dbReference type="SUPFAM" id="SSF53822">
    <property type="entry name" value="Periplasmic binding protein-like I"/>
    <property type="match status" value="1"/>
</dbReference>
<sequence length="349" mass="37753">MLKSKKLLSLILSTAMIFSVFAAGCGNSAAKKENNKKPAAEEKAKDKGEEKKEVTVGLSLSTLTNAFFIGMEKGVKDKTNELGCKLIETDANGDIAKQLSDVEDLITKKVDILIVNALDADAIVPAVAKAKEANIPIIFLDRGANSEDMTSFLETDNVKMGEMAANLIIEELKKKNGSEKGKVVEIEGLQGTSAARDRGTGFHNVIDKYSDIKIVARQAGDFNQEKSMNVMQNILQANPEIDAVFGHNDDCTLGAEKALMAANRMKPVGDKEHVFIVGIDGINQAIESVKKGNIDISISQVPVDMGVQAVEVGLKAIKGEVVEKHIYTKFYPITQKNAEDSNNWGNQVK</sequence>
<feature type="compositionally biased region" description="Basic and acidic residues" evidence="4">
    <location>
        <begin position="30"/>
        <end position="48"/>
    </location>
</feature>
<dbReference type="InterPro" id="IPR028082">
    <property type="entry name" value="Peripla_BP_I"/>
</dbReference>
<evidence type="ECO:0000256" key="4">
    <source>
        <dbReference type="SAM" id="MobiDB-lite"/>
    </source>
</evidence>
<gene>
    <name evidence="7" type="ORF">OXH55_00620</name>
</gene>
<dbReference type="Gene3D" id="3.40.50.2300">
    <property type="match status" value="2"/>
</dbReference>
<comment type="subcellular location">
    <subcellularLocation>
        <location evidence="1">Cell envelope</location>
    </subcellularLocation>
</comment>
<dbReference type="RefSeq" id="WP_268047469.1">
    <property type="nucleotide sequence ID" value="NZ_JAPQES010000001.1"/>
</dbReference>
<dbReference type="PROSITE" id="PS51257">
    <property type="entry name" value="PROKAR_LIPOPROTEIN"/>
    <property type="match status" value="1"/>
</dbReference>
<feature type="region of interest" description="Disordered" evidence="4">
    <location>
        <begin position="29"/>
        <end position="48"/>
    </location>
</feature>
<dbReference type="Pfam" id="PF13407">
    <property type="entry name" value="Peripla_BP_4"/>
    <property type="match status" value="1"/>
</dbReference>
<proteinExistence type="inferred from homology"/>
<protein>
    <submittedName>
        <fullName evidence="7">Substrate-binding domain-containing protein</fullName>
    </submittedName>
</protein>
<evidence type="ECO:0000313" key="7">
    <source>
        <dbReference type="EMBL" id="MCY6369148.1"/>
    </source>
</evidence>
<dbReference type="Proteomes" id="UP001079657">
    <property type="component" value="Unassembled WGS sequence"/>
</dbReference>
<dbReference type="InterPro" id="IPR025997">
    <property type="entry name" value="SBP_2_dom"/>
</dbReference>
<evidence type="ECO:0000256" key="1">
    <source>
        <dbReference type="ARBA" id="ARBA00004196"/>
    </source>
</evidence>
<name>A0ABT4CKY0_9CLOT</name>
<comment type="caution">
    <text evidence="7">The sequence shown here is derived from an EMBL/GenBank/DDBJ whole genome shotgun (WGS) entry which is preliminary data.</text>
</comment>
<accession>A0ABT4CKY0</accession>
<keyword evidence="3 5" id="KW-0732">Signal</keyword>
<evidence type="ECO:0000256" key="2">
    <source>
        <dbReference type="ARBA" id="ARBA00007639"/>
    </source>
</evidence>
<dbReference type="PANTHER" id="PTHR46847:SF1">
    <property type="entry name" value="D-ALLOSE-BINDING PERIPLASMIC PROTEIN-RELATED"/>
    <property type="match status" value="1"/>
</dbReference>
<evidence type="ECO:0000256" key="3">
    <source>
        <dbReference type="ARBA" id="ARBA00022729"/>
    </source>
</evidence>